<evidence type="ECO:0000256" key="1">
    <source>
        <dbReference type="SAM" id="Phobius"/>
    </source>
</evidence>
<feature type="transmembrane region" description="Helical" evidence="1">
    <location>
        <begin position="7"/>
        <end position="24"/>
    </location>
</feature>
<feature type="transmembrane region" description="Helical" evidence="1">
    <location>
        <begin position="36"/>
        <end position="56"/>
    </location>
</feature>
<name>A0ABW0U9F4_9STRE</name>
<keyword evidence="3" id="KW-1185">Reference proteome</keyword>
<dbReference type="RefSeq" id="WP_198039923.1">
    <property type="nucleotide sequence ID" value="NZ_JBHSOJ010000003.1"/>
</dbReference>
<comment type="caution">
    <text evidence="2">The sequence shown here is derived from an EMBL/GenBank/DDBJ whole genome shotgun (WGS) entry which is preliminary data.</text>
</comment>
<evidence type="ECO:0000313" key="3">
    <source>
        <dbReference type="Proteomes" id="UP001596110"/>
    </source>
</evidence>
<sequence>MAGFLKFMVISACLFLATLIFVTGNKTYKEGKADTIVWLIFDVYAIALIYTVIKILEG</sequence>
<evidence type="ECO:0000313" key="2">
    <source>
        <dbReference type="EMBL" id="MFC5630111.1"/>
    </source>
</evidence>
<organism evidence="2 3">
    <name type="scientific">Streptococcus caledonicus</name>
    <dbReference type="NCBI Taxonomy" id="2614158"/>
    <lineage>
        <taxon>Bacteria</taxon>
        <taxon>Bacillati</taxon>
        <taxon>Bacillota</taxon>
        <taxon>Bacilli</taxon>
        <taxon>Lactobacillales</taxon>
        <taxon>Streptococcaceae</taxon>
        <taxon>Streptococcus</taxon>
    </lineage>
</organism>
<dbReference type="EMBL" id="JBHSOJ010000003">
    <property type="protein sequence ID" value="MFC5630111.1"/>
    <property type="molecule type" value="Genomic_DNA"/>
</dbReference>
<proteinExistence type="predicted"/>
<reference evidence="3" key="1">
    <citation type="journal article" date="2019" name="Int. J. Syst. Evol. Microbiol.">
        <title>The Global Catalogue of Microorganisms (GCM) 10K type strain sequencing project: providing services to taxonomists for standard genome sequencing and annotation.</title>
        <authorList>
            <consortium name="The Broad Institute Genomics Platform"/>
            <consortium name="The Broad Institute Genome Sequencing Center for Infectious Disease"/>
            <person name="Wu L."/>
            <person name="Ma J."/>
        </authorList>
    </citation>
    <scope>NUCLEOTIDE SEQUENCE [LARGE SCALE GENOMIC DNA]</scope>
    <source>
        <strain evidence="3">DT43</strain>
    </source>
</reference>
<keyword evidence="1" id="KW-0812">Transmembrane</keyword>
<gene>
    <name evidence="2" type="ORF">ACFPQ3_00455</name>
</gene>
<protein>
    <submittedName>
        <fullName evidence="2">Uncharacterized protein</fullName>
    </submittedName>
</protein>
<accession>A0ABW0U9F4</accession>
<keyword evidence="1" id="KW-0472">Membrane</keyword>
<dbReference type="Proteomes" id="UP001596110">
    <property type="component" value="Unassembled WGS sequence"/>
</dbReference>
<keyword evidence="1" id="KW-1133">Transmembrane helix</keyword>